<evidence type="ECO:0000313" key="4">
    <source>
        <dbReference type="EMBL" id="WAE71427.1"/>
    </source>
</evidence>
<dbReference type="EMBL" id="CP113264">
    <property type="protein sequence ID" value="WAE71427.1"/>
    <property type="molecule type" value="Genomic_DNA"/>
</dbReference>
<proteinExistence type="predicted"/>
<dbReference type="PANTHER" id="PTHR12526:SF510">
    <property type="entry name" value="D-INOSITOL 3-PHOSPHATE GLYCOSYLTRANSFERASE"/>
    <property type="match status" value="1"/>
</dbReference>
<evidence type="ECO:0000256" key="2">
    <source>
        <dbReference type="ARBA" id="ARBA00022679"/>
    </source>
</evidence>
<dbReference type="Gene3D" id="3.40.50.2000">
    <property type="entry name" value="Glycogen Phosphorylase B"/>
    <property type="match status" value="1"/>
</dbReference>
<sequence>MALRILLVSGIRPWDPFGGAMRTKVIAGALAGLGTVDLLVLPLDGKHEEPPADSVFDRVLTVPQEFSPLDQDRSPARRVTEFLRGTLAAQIGKTRGAVLEKAPGWLAGTRYDLVWYMREHVWLMTRGLVSAPTVIDVDDLRDVLLARWLSIGKADRGMELTPVRRLDMHRVIARWRRIHRRAAQGADVLIYSGQGDLRRSGFPNSLVVPNTYTPPAGDRVDGGAQTAEERGPGRPTILFQGVLSYAPNADAAAWLVKGIAPLVREEFPDLRVLLAGQSSPRIDALGRSPGVEVTGIVPSMTPYLRQADLVVAPLRVAGGTRIKILEAFAHRVPVVSTTVGAEGLEVRAGEHCGIADTTEAIADECVRLLSDRAAARATADRAHELYDSSYRPEKAAEQVARAVDTALSGGRRRRAARIPRGPQNEWTAARRKPIMGR</sequence>
<evidence type="ECO:0000256" key="1">
    <source>
        <dbReference type="ARBA" id="ARBA00022676"/>
    </source>
</evidence>
<reference evidence="4 5" key="1">
    <citation type="journal article" date="2013" name="Int. J. Syst. Evol. Microbiol.">
        <title>Description of Streptomonospora sediminis sp. nov. and Streptomonospora nanhaiensis sp. nov., and reclassification of Nocardiopsis arabia Hozzein &amp; Goodfellow 2008 as Streptomonospora arabica comb. nov. and emended description of the genus Streptomonospora.</title>
        <authorList>
            <person name="Zhang D.F."/>
            <person name="Pan H.Q."/>
            <person name="He J."/>
            <person name="Zhang X.M."/>
            <person name="Zhang Y.G."/>
            <person name="Klenk H.P."/>
            <person name="Hu J.C."/>
            <person name="Li W.J."/>
        </authorList>
    </citation>
    <scope>NUCLEOTIDE SEQUENCE [LARGE SCALE GENOMIC DNA]</scope>
    <source>
        <strain evidence="4 5">12A09</strain>
    </source>
</reference>
<organism evidence="4 5">
    <name type="scientific">Streptomonospora nanhaiensis</name>
    <dbReference type="NCBI Taxonomy" id="1323731"/>
    <lineage>
        <taxon>Bacteria</taxon>
        <taxon>Bacillati</taxon>
        <taxon>Actinomycetota</taxon>
        <taxon>Actinomycetes</taxon>
        <taxon>Streptosporangiales</taxon>
        <taxon>Nocardiopsidaceae</taxon>
        <taxon>Streptomonospora</taxon>
    </lineage>
</organism>
<feature type="region of interest" description="Disordered" evidence="3">
    <location>
        <begin position="410"/>
        <end position="437"/>
    </location>
</feature>
<dbReference type="RefSeq" id="WP_267945230.1">
    <property type="nucleotide sequence ID" value="NZ_CP113264.1"/>
</dbReference>
<keyword evidence="2 4" id="KW-0808">Transferase</keyword>
<name>A0ABY6YGP7_9ACTN</name>
<accession>A0ABY6YGP7</accession>
<protein>
    <submittedName>
        <fullName evidence="4">Glycosyltransferase</fullName>
        <ecNumber evidence="4">2.4.-.-</ecNumber>
    </submittedName>
</protein>
<dbReference type="GO" id="GO:0016757">
    <property type="term" value="F:glycosyltransferase activity"/>
    <property type="evidence" value="ECO:0007669"/>
    <property type="project" value="UniProtKB-KW"/>
</dbReference>
<dbReference type="CDD" id="cd03801">
    <property type="entry name" value="GT4_PimA-like"/>
    <property type="match status" value="1"/>
</dbReference>
<dbReference type="EC" id="2.4.-.-" evidence="4"/>
<evidence type="ECO:0000256" key="3">
    <source>
        <dbReference type="SAM" id="MobiDB-lite"/>
    </source>
</evidence>
<feature type="region of interest" description="Disordered" evidence="3">
    <location>
        <begin position="213"/>
        <end position="233"/>
    </location>
</feature>
<evidence type="ECO:0000313" key="5">
    <source>
        <dbReference type="Proteomes" id="UP001156498"/>
    </source>
</evidence>
<keyword evidence="5" id="KW-1185">Reference proteome</keyword>
<dbReference type="Proteomes" id="UP001156498">
    <property type="component" value="Chromosome"/>
</dbReference>
<keyword evidence="1 4" id="KW-0328">Glycosyltransferase</keyword>
<dbReference type="Pfam" id="PF13692">
    <property type="entry name" value="Glyco_trans_1_4"/>
    <property type="match status" value="1"/>
</dbReference>
<gene>
    <name evidence="4" type="ORF">OUQ99_19560</name>
</gene>
<dbReference type="SUPFAM" id="SSF53756">
    <property type="entry name" value="UDP-Glycosyltransferase/glycogen phosphorylase"/>
    <property type="match status" value="1"/>
</dbReference>
<dbReference type="PANTHER" id="PTHR12526">
    <property type="entry name" value="GLYCOSYLTRANSFERASE"/>
    <property type="match status" value="1"/>
</dbReference>